<gene>
    <name evidence="3" type="ORF">M0813_01563</name>
</gene>
<evidence type="ECO:0000256" key="2">
    <source>
        <dbReference type="SAM" id="MobiDB-lite"/>
    </source>
</evidence>
<proteinExistence type="predicted"/>
<organism evidence="3 4">
    <name type="scientific">Anaeramoeba flamelloides</name>
    <dbReference type="NCBI Taxonomy" id="1746091"/>
    <lineage>
        <taxon>Eukaryota</taxon>
        <taxon>Metamonada</taxon>
        <taxon>Anaeramoebidae</taxon>
        <taxon>Anaeramoeba</taxon>
    </lineage>
</organism>
<dbReference type="Gene3D" id="1.25.40.20">
    <property type="entry name" value="Ankyrin repeat-containing domain"/>
    <property type="match status" value="1"/>
</dbReference>
<comment type="caution">
    <text evidence="3">The sequence shown here is derived from an EMBL/GenBank/DDBJ whole genome shotgun (WGS) entry which is preliminary data.</text>
</comment>
<dbReference type="InterPro" id="IPR036770">
    <property type="entry name" value="Ankyrin_rpt-contain_sf"/>
</dbReference>
<dbReference type="InterPro" id="IPR011333">
    <property type="entry name" value="SKP1/BTB/POZ_sf"/>
</dbReference>
<dbReference type="PANTHER" id="PTHR45774">
    <property type="entry name" value="BTB/POZ DOMAIN-CONTAINING"/>
    <property type="match status" value="1"/>
</dbReference>
<feature type="repeat" description="ANK" evidence="1">
    <location>
        <begin position="73"/>
        <end position="107"/>
    </location>
</feature>
<accession>A0ABQ8Z4G5</accession>
<reference evidence="3" key="1">
    <citation type="submission" date="2022-08" db="EMBL/GenBank/DDBJ databases">
        <title>Novel sulfate-reducing endosymbionts in the free-living metamonad Anaeramoeba.</title>
        <authorList>
            <person name="Jerlstrom-Hultqvist J."/>
            <person name="Cepicka I."/>
            <person name="Gallot-Lavallee L."/>
            <person name="Salas-Leiva D."/>
            <person name="Curtis B.A."/>
            <person name="Zahonova K."/>
            <person name="Pipaliya S."/>
            <person name="Dacks J."/>
            <person name="Roger A.J."/>
        </authorList>
    </citation>
    <scope>NUCLEOTIDE SEQUENCE</scope>
    <source>
        <strain evidence="3">Schooner1</strain>
    </source>
</reference>
<name>A0ABQ8Z4G5_9EUKA</name>
<dbReference type="Proteomes" id="UP001150062">
    <property type="component" value="Unassembled WGS sequence"/>
</dbReference>
<feature type="region of interest" description="Disordered" evidence="2">
    <location>
        <begin position="436"/>
        <end position="495"/>
    </location>
</feature>
<dbReference type="EMBL" id="JAOAOG010000054">
    <property type="protein sequence ID" value="KAJ6251793.1"/>
    <property type="molecule type" value="Genomic_DNA"/>
</dbReference>
<dbReference type="InterPro" id="IPR002110">
    <property type="entry name" value="Ankyrin_rpt"/>
</dbReference>
<protein>
    <submittedName>
        <fullName evidence="3">Btb/poz domain-containing</fullName>
    </submittedName>
</protein>
<keyword evidence="1" id="KW-0040">ANK repeat</keyword>
<dbReference type="PANTHER" id="PTHR45774:SF3">
    <property type="entry name" value="BTB (POZ) DOMAIN-CONTAINING 2B-RELATED"/>
    <property type="match status" value="1"/>
</dbReference>
<feature type="compositionally biased region" description="Basic and acidic residues" evidence="2">
    <location>
        <begin position="469"/>
        <end position="479"/>
    </location>
</feature>
<dbReference type="SMART" id="SM00248">
    <property type="entry name" value="ANK"/>
    <property type="match status" value="4"/>
</dbReference>
<evidence type="ECO:0000313" key="4">
    <source>
        <dbReference type="Proteomes" id="UP001150062"/>
    </source>
</evidence>
<keyword evidence="4" id="KW-1185">Reference proteome</keyword>
<dbReference type="Gene3D" id="3.30.710.10">
    <property type="entry name" value="Potassium Channel Kv1.1, Chain A"/>
    <property type="match status" value="1"/>
</dbReference>
<evidence type="ECO:0000256" key="1">
    <source>
        <dbReference type="PROSITE-ProRule" id="PRU00023"/>
    </source>
</evidence>
<dbReference type="PROSITE" id="PS50088">
    <property type="entry name" value="ANK_REPEAT"/>
    <property type="match status" value="2"/>
</dbReference>
<sequence length="728" mass="83805">MQDLQKFSIKEIELIKTGKDQEIINEINSSKINFSDSNGNNILHLLCLRNSCTLRLIKHFINLGTQLDGKNYWGKTPIYLLCWKEQFDQQIANYMISVGADLNIGDSFGNTILHWGCRKQKLNLEQLEKLLLLGTNLEANDSKGRNPFHVLCWRTDVNLKIVKLFIKFGSSLKQKDMFGKGSSPLLIIKTQNNRITVLNNSNLELPKDPNCDRRTQYIRGVVSNLCKFFYTKKAQLNDQVLWEVIKLSSKYQVLRLLVMCCKYLEQTLNDNNLFQELEKALTLNEPLIISTVCKKIEKRSAIFFETKGFLNNLPFKICKIILTLDSLEAQEIDIIYRVIERGEHLCQRMNLPINSPNIKKQIIGLIPFIQLDVLEPNQLTKILDFQIFNSTQILDLIIHKLSQSKNQLPQPNTNMENYSTFNNLNKQEYNVIQKNNNNNLANNDNEDSQKGNLNGNGNDNGMGNGNENKVGDEDEKKNNIENNKNSNSSSNNNNSNSLNNNCISIAILAHDPFKQWRRDVLNSIKMNLEKNNQIKIFDTTKRIPLIEELSGFKIVFQYGNQSYTYKQRQKIGDLLSKCLRLKISCIISTCFFDSEKTRIEGKISMFKNWPNFEDSILINNKSNLDLKIKITSNPKINTGFFGGNRSYRLKNVKDPGRILAKWETGEFFISQLRIKESKSSIILLNFFPVSNNVFKNFNDEFSNINSSNYFHQGGGKIFASIINFLIKK</sequence>
<feature type="repeat" description="ANK" evidence="1">
    <location>
        <begin position="143"/>
        <end position="177"/>
    </location>
</feature>
<dbReference type="SUPFAM" id="SSF48403">
    <property type="entry name" value="Ankyrin repeat"/>
    <property type="match status" value="1"/>
</dbReference>
<feature type="compositionally biased region" description="Low complexity" evidence="2">
    <location>
        <begin position="480"/>
        <end position="495"/>
    </location>
</feature>
<evidence type="ECO:0000313" key="3">
    <source>
        <dbReference type="EMBL" id="KAJ6251793.1"/>
    </source>
</evidence>